<reference evidence="3" key="1">
    <citation type="submission" date="2022-06" db="EMBL/GenBank/DDBJ databases">
        <authorList>
            <person name="Berger JAMES D."/>
            <person name="Berger JAMES D."/>
        </authorList>
    </citation>
    <scope>NUCLEOTIDE SEQUENCE [LARGE SCALE GENOMIC DNA]</scope>
</reference>
<feature type="domain" description="C-type lectin" evidence="2">
    <location>
        <begin position="56"/>
        <end position="164"/>
    </location>
</feature>
<dbReference type="Proteomes" id="UP000050795">
    <property type="component" value="Unassembled WGS sequence"/>
</dbReference>
<reference evidence="4" key="2">
    <citation type="submission" date="2023-11" db="UniProtKB">
        <authorList>
            <consortium name="WormBaseParasite"/>
        </authorList>
    </citation>
    <scope>IDENTIFICATION</scope>
</reference>
<accession>A0AA85JHR5</accession>
<dbReference type="SUPFAM" id="SSF56436">
    <property type="entry name" value="C-type lectin-like"/>
    <property type="match status" value="1"/>
</dbReference>
<dbReference type="AlphaFoldDB" id="A0AA85JHR5"/>
<evidence type="ECO:0000256" key="1">
    <source>
        <dbReference type="SAM" id="SignalP"/>
    </source>
</evidence>
<dbReference type="Pfam" id="PF00059">
    <property type="entry name" value="Lectin_C"/>
    <property type="match status" value="1"/>
</dbReference>
<sequence length="166" mass="19244">MYTRLLFVFIIFALYNVSWINAEISRKPTNCSAILGLLYPKGDKLKSDREFFCSPHHGLCYIHFFRNATHWEAKELCRSVGGHIARMYSDEESLFLTAKVKANFHLPGIKTIRGDDYIFPRNMPTYARWVCRRENIPGECIGSVTRRALWKPIDCNTELTVLCGFD</sequence>
<evidence type="ECO:0000259" key="2">
    <source>
        <dbReference type="PROSITE" id="PS50041"/>
    </source>
</evidence>
<proteinExistence type="predicted"/>
<dbReference type="WBParaSite" id="TREG1_21370.1">
    <property type="protein sequence ID" value="TREG1_21370.1"/>
    <property type="gene ID" value="TREG1_21370"/>
</dbReference>
<dbReference type="InterPro" id="IPR016186">
    <property type="entry name" value="C-type_lectin-like/link_sf"/>
</dbReference>
<evidence type="ECO:0000313" key="3">
    <source>
        <dbReference type="Proteomes" id="UP000050795"/>
    </source>
</evidence>
<organism evidence="3 4">
    <name type="scientific">Trichobilharzia regenti</name>
    <name type="common">Nasal bird schistosome</name>
    <dbReference type="NCBI Taxonomy" id="157069"/>
    <lineage>
        <taxon>Eukaryota</taxon>
        <taxon>Metazoa</taxon>
        <taxon>Spiralia</taxon>
        <taxon>Lophotrochozoa</taxon>
        <taxon>Platyhelminthes</taxon>
        <taxon>Trematoda</taxon>
        <taxon>Digenea</taxon>
        <taxon>Strigeidida</taxon>
        <taxon>Schistosomatoidea</taxon>
        <taxon>Schistosomatidae</taxon>
        <taxon>Trichobilharzia</taxon>
    </lineage>
</organism>
<dbReference type="InterPro" id="IPR016187">
    <property type="entry name" value="CTDL_fold"/>
</dbReference>
<keyword evidence="1" id="KW-0732">Signal</keyword>
<feature type="chain" id="PRO_5041710097" evidence="1">
    <location>
        <begin position="23"/>
        <end position="166"/>
    </location>
</feature>
<dbReference type="PROSITE" id="PS50041">
    <property type="entry name" value="C_TYPE_LECTIN_2"/>
    <property type="match status" value="1"/>
</dbReference>
<keyword evidence="3" id="KW-1185">Reference proteome</keyword>
<name>A0AA85JHR5_TRIRE</name>
<dbReference type="InterPro" id="IPR001304">
    <property type="entry name" value="C-type_lectin-like"/>
</dbReference>
<dbReference type="CDD" id="cd00037">
    <property type="entry name" value="CLECT"/>
    <property type="match status" value="1"/>
</dbReference>
<evidence type="ECO:0000313" key="4">
    <source>
        <dbReference type="WBParaSite" id="TREG1_21370.1"/>
    </source>
</evidence>
<dbReference type="Gene3D" id="3.10.100.10">
    <property type="entry name" value="Mannose-Binding Protein A, subunit A"/>
    <property type="match status" value="1"/>
</dbReference>
<feature type="signal peptide" evidence="1">
    <location>
        <begin position="1"/>
        <end position="22"/>
    </location>
</feature>
<protein>
    <submittedName>
        <fullName evidence="4">C-type lectin domain-containing protein</fullName>
    </submittedName>
</protein>